<reference evidence="2" key="2">
    <citation type="journal article" date="2024" name="Nature">
        <title>Anoxygenic phototroph of the Chloroflexota uses a type I reaction centre.</title>
        <authorList>
            <person name="Tsuji J.M."/>
            <person name="Shaw N.A."/>
            <person name="Nagashima S."/>
            <person name="Venkiteswaran J.J."/>
            <person name="Schiff S.L."/>
            <person name="Watanabe T."/>
            <person name="Fukui M."/>
            <person name="Hanada S."/>
            <person name="Tank M."/>
            <person name="Neufeld J.D."/>
        </authorList>
    </citation>
    <scope>NUCLEOTIDE SEQUENCE</scope>
    <source>
        <strain evidence="2">L227-S17</strain>
    </source>
</reference>
<evidence type="ECO:0000313" key="2">
    <source>
        <dbReference type="EMBL" id="WJW67589.1"/>
    </source>
</evidence>
<accession>A0A8T7M163</accession>
<reference evidence="1 3" key="1">
    <citation type="submission" date="2020-06" db="EMBL/GenBank/DDBJ databases">
        <title>Anoxygenic phototrophic Chloroflexota member uses a Type I reaction center.</title>
        <authorList>
            <person name="Tsuji J.M."/>
            <person name="Shaw N.A."/>
            <person name="Nagashima S."/>
            <person name="Venkiteswaran J."/>
            <person name="Schiff S.L."/>
            <person name="Hanada S."/>
            <person name="Tank M."/>
            <person name="Neufeld J.D."/>
        </authorList>
    </citation>
    <scope>NUCLEOTIDE SEQUENCE [LARGE SCALE GENOMIC DNA]</scope>
    <source>
        <strain evidence="1">L227-S17</strain>
    </source>
</reference>
<dbReference type="AlphaFoldDB" id="A0A8T7M163"/>
<keyword evidence="4" id="KW-1185">Reference proteome</keyword>
<dbReference type="Proteomes" id="UP000521676">
    <property type="component" value="Unassembled WGS sequence"/>
</dbReference>
<dbReference type="EMBL" id="CP128399">
    <property type="protein sequence ID" value="WJW67589.1"/>
    <property type="molecule type" value="Genomic_DNA"/>
</dbReference>
<gene>
    <name evidence="1" type="ORF">HXX08_07565</name>
    <name evidence="2" type="ORF">OZ401_000858</name>
</gene>
<dbReference type="EMBL" id="JACATZ010000001">
    <property type="protein sequence ID" value="NWJ45720.1"/>
    <property type="molecule type" value="Genomic_DNA"/>
</dbReference>
<dbReference type="RefSeq" id="WP_341469479.1">
    <property type="nucleotide sequence ID" value="NZ_CP128399.1"/>
</dbReference>
<proteinExistence type="predicted"/>
<name>A0A8T7M163_9CHLR</name>
<organism evidence="1 3">
    <name type="scientific">Candidatus Chlorohelix allophototropha</name>
    <dbReference type="NCBI Taxonomy" id="3003348"/>
    <lineage>
        <taxon>Bacteria</taxon>
        <taxon>Bacillati</taxon>
        <taxon>Chloroflexota</taxon>
        <taxon>Chloroflexia</taxon>
        <taxon>Candidatus Chloroheliales</taxon>
        <taxon>Candidatus Chloroheliaceae</taxon>
        <taxon>Candidatus Chlorohelix</taxon>
    </lineage>
</organism>
<dbReference type="Proteomes" id="UP001431572">
    <property type="component" value="Chromosome 1"/>
</dbReference>
<protein>
    <submittedName>
        <fullName evidence="1">Uncharacterized protein</fullName>
    </submittedName>
</protein>
<evidence type="ECO:0000313" key="3">
    <source>
        <dbReference type="Proteomes" id="UP000521676"/>
    </source>
</evidence>
<evidence type="ECO:0000313" key="4">
    <source>
        <dbReference type="Proteomes" id="UP001431572"/>
    </source>
</evidence>
<sequence length="58" mass="6300">MDELINQLVSKVGIDKETAEKVANFIKENAGQIPQWLAKSNIADKLPGGLGNMFGNKD</sequence>
<evidence type="ECO:0000313" key="1">
    <source>
        <dbReference type="EMBL" id="NWJ45720.1"/>
    </source>
</evidence>